<accession>A0A6A5RBC5</accession>
<name>A0A6A5RBC5_9PLEO</name>
<dbReference type="RefSeq" id="XP_033445075.1">
    <property type="nucleotide sequence ID" value="XM_033593759.1"/>
</dbReference>
<sequence>MSQVRNGWPGGHLPTSPWQSWPGAGLPKIFHPPGTVYVGHDRVPQYPGRTTCSMLGELDPHFPMTWEFLALVIVAFFLYIVWPLYVLRHLIRKSVYGGDDIFQTNHDAYKAKMNAMGKGRDEMSED</sequence>
<dbReference type="AlphaFoldDB" id="A0A6A5RBC5"/>
<evidence type="ECO:0000313" key="2">
    <source>
        <dbReference type="EMBL" id="KAF1924823.1"/>
    </source>
</evidence>
<gene>
    <name evidence="2" type="ORF">M421DRAFT_424454</name>
</gene>
<feature type="transmembrane region" description="Helical" evidence="1">
    <location>
        <begin position="68"/>
        <end position="87"/>
    </location>
</feature>
<keyword evidence="1" id="KW-0812">Transmembrane</keyword>
<evidence type="ECO:0000256" key="1">
    <source>
        <dbReference type="SAM" id="Phobius"/>
    </source>
</evidence>
<keyword evidence="1" id="KW-1133">Transmembrane helix</keyword>
<keyword evidence="1" id="KW-0472">Membrane</keyword>
<dbReference type="OrthoDB" id="3769627at2759"/>
<keyword evidence="3" id="KW-1185">Reference proteome</keyword>
<reference evidence="2" key="1">
    <citation type="journal article" date="2020" name="Stud. Mycol.">
        <title>101 Dothideomycetes genomes: a test case for predicting lifestyles and emergence of pathogens.</title>
        <authorList>
            <person name="Haridas S."/>
            <person name="Albert R."/>
            <person name="Binder M."/>
            <person name="Bloem J."/>
            <person name="Labutti K."/>
            <person name="Salamov A."/>
            <person name="Andreopoulos B."/>
            <person name="Baker S."/>
            <person name="Barry K."/>
            <person name="Bills G."/>
            <person name="Bluhm B."/>
            <person name="Cannon C."/>
            <person name="Castanera R."/>
            <person name="Culley D."/>
            <person name="Daum C."/>
            <person name="Ezra D."/>
            <person name="Gonzalez J."/>
            <person name="Henrissat B."/>
            <person name="Kuo A."/>
            <person name="Liang C."/>
            <person name="Lipzen A."/>
            <person name="Lutzoni F."/>
            <person name="Magnuson J."/>
            <person name="Mondo S."/>
            <person name="Nolan M."/>
            <person name="Ohm R."/>
            <person name="Pangilinan J."/>
            <person name="Park H.-J."/>
            <person name="Ramirez L."/>
            <person name="Alfaro M."/>
            <person name="Sun H."/>
            <person name="Tritt A."/>
            <person name="Yoshinaga Y."/>
            <person name="Zwiers L.-H."/>
            <person name="Turgeon B."/>
            <person name="Goodwin S."/>
            <person name="Spatafora J."/>
            <person name="Crous P."/>
            <person name="Grigoriev I."/>
        </authorList>
    </citation>
    <scope>NUCLEOTIDE SEQUENCE</scope>
    <source>
        <strain evidence="2">CBS 183.55</strain>
    </source>
</reference>
<dbReference type="Proteomes" id="UP000800082">
    <property type="component" value="Unassembled WGS sequence"/>
</dbReference>
<dbReference type="GeneID" id="54351427"/>
<organism evidence="2 3">
    <name type="scientific">Didymella exigua CBS 183.55</name>
    <dbReference type="NCBI Taxonomy" id="1150837"/>
    <lineage>
        <taxon>Eukaryota</taxon>
        <taxon>Fungi</taxon>
        <taxon>Dikarya</taxon>
        <taxon>Ascomycota</taxon>
        <taxon>Pezizomycotina</taxon>
        <taxon>Dothideomycetes</taxon>
        <taxon>Pleosporomycetidae</taxon>
        <taxon>Pleosporales</taxon>
        <taxon>Pleosporineae</taxon>
        <taxon>Didymellaceae</taxon>
        <taxon>Didymella</taxon>
    </lineage>
</organism>
<evidence type="ECO:0000313" key="3">
    <source>
        <dbReference type="Proteomes" id="UP000800082"/>
    </source>
</evidence>
<protein>
    <submittedName>
        <fullName evidence="2">Uncharacterized protein</fullName>
    </submittedName>
</protein>
<dbReference type="EMBL" id="ML978990">
    <property type="protein sequence ID" value="KAF1924823.1"/>
    <property type="molecule type" value="Genomic_DNA"/>
</dbReference>
<proteinExistence type="predicted"/>